<name>A0A540W1J4_9ACTN</name>
<gene>
    <name evidence="2" type="ORF">E6W39_12245</name>
</gene>
<dbReference type="Proteomes" id="UP000319103">
    <property type="component" value="Unassembled WGS sequence"/>
</dbReference>
<dbReference type="EMBL" id="VIGB01000003">
    <property type="protein sequence ID" value="TQF02885.1"/>
    <property type="molecule type" value="Genomic_DNA"/>
</dbReference>
<accession>A0A540W1J4</accession>
<protein>
    <submittedName>
        <fullName evidence="2">Uncharacterized protein</fullName>
    </submittedName>
</protein>
<organism evidence="2 3">
    <name type="scientific">Kitasatospora acidiphila</name>
    <dbReference type="NCBI Taxonomy" id="2567942"/>
    <lineage>
        <taxon>Bacteria</taxon>
        <taxon>Bacillati</taxon>
        <taxon>Actinomycetota</taxon>
        <taxon>Actinomycetes</taxon>
        <taxon>Kitasatosporales</taxon>
        <taxon>Streptomycetaceae</taxon>
        <taxon>Kitasatospora</taxon>
    </lineage>
</organism>
<feature type="region of interest" description="Disordered" evidence="1">
    <location>
        <begin position="471"/>
        <end position="495"/>
    </location>
</feature>
<reference evidence="2 3" key="1">
    <citation type="submission" date="2019-06" db="EMBL/GenBank/DDBJ databases">
        <title>Description of Kitasatospora acidophila sp. nov. isolated from pine grove soil, and reclassification of Streptomyces novaecaesareae to Kitasatospora novaeceasareae comb. nov.</title>
        <authorList>
            <person name="Kim M.J."/>
        </authorList>
    </citation>
    <scope>NUCLEOTIDE SEQUENCE [LARGE SCALE GENOMIC DNA]</scope>
    <source>
        <strain evidence="2 3">MMS16-CNU292</strain>
    </source>
</reference>
<dbReference type="OrthoDB" id="5167602at2"/>
<sequence>MLAVAARPLTGLADRFTVDPVILRGIDEPAAVDLLTALVGGTRISCDPVAAAELAEACAGRPAPLRLLAGWLRAHPKVAVPEAGAALRAVAEERGTGAGDPLVAALHLRYRALPVAQARLLRMLTLAPGGFGDPRTASALAGCPAPEAVVALQALAEQELLDPAEPTADGTARYRVPGRFHAELVALREQHDRPAALQLARARLLERLIRLVDSARALLDPAVPAPDPLPGPLRLRGAAQARAWLAGERELLLSSAEKALAQGDLDGSVARLVGALLRTLPLTGPGRPGPADAYRLHQLVLELAERQAAPRRAAAALLNLADLRAAAGHWAPAAELYQRAVAHTREPRDDAAAARALEGVGECRRALGEAVRAADAYGRALVLRQHLDDPAAQARLLVRIAEAHAAQRRTDEAVREYRAALALLRRLGDDRGSRPWRRPWRSCTPADRRASSRRPCGDPCTVWEICLEDRRSPGTSQSKPTNLPMGRGDLVTLEG</sequence>
<dbReference type="InterPro" id="IPR019734">
    <property type="entry name" value="TPR_rpt"/>
</dbReference>
<evidence type="ECO:0000256" key="1">
    <source>
        <dbReference type="SAM" id="MobiDB-lite"/>
    </source>
</evidence>
<comment type="caution">
    <text evidence="2">The sequence shown here is derived from an EMBL/GenBank/DDBJ whole genome shotgun (WGS) entry which is preliminary data.</text>
</comment>
<dbReference type="InterPro" id="IPR011990">
    <property type="entry name" value="TPR-like_helical_dom_sf"/>
</dbReference>
<dbReference type="AlphaFoldDB" id="A0A540W1J4"/>
<evidence type="ECO:0000313" key="3">
    <source>
        <dbReference type="Proteomes" id="UP000319103"/>
    </source>
</evidence>
<proteinExistence type="predicted"/>
<dbReference type="SUPFAM" id="SSF48452">
    <property type="entry name" value="TPR-like"/>
    <property type="match status" value="1"/>
</dbReference>
<keyword evidence="3" id="KW-1185">Reference proteome</keyword>
<dbReference type="SMART" id="SM00028">
    <property type="entry name" value="TPR"/>
    <property type="match status" value="3"/>
</dbReference>
<dbReference type="Gene3D" id="1.25.40.10">
    <property type="entry name" value="Tetratricopeptide repeat domain"/>
    <property type="match status" value="1"/>
</dbReference>
<dbReference type="RefSeq" id="WP_141633574.1">
    <property type="nucleotide sequence ID" value="NZ_VIGB01000003.1"/>
</dbReference>
<evidence type="ECO:0000313" key="2">
    <source>
        <dbReference type="EMBL" id="TQF02885.1"/>
    </source>
</evidence>